<evidence type="ECO:0000313" key="2">
    <source>
        <dbReference type="EMBL" id="XBO36792.1"/>
    </source>
</evidence>
<dbReference type="InterPro" id="IPR041916">
    <property type="entry name" value="Anti_sigma_zinc_sf"/>
</dbReference>
<proteinExistence type="predicted"/>
<dbReference type="InterPro" id="IPR011051">
    <property type="entry name" value="RmlC_Cupin_sf"/>
</dbReference>
<dbReference type="CDD" id="cd20301">
    <property type="entry name" value="cupin_ChrR"/>
    <property type="match status" value="1"/>
</dbReference>
<dbReference type="Pfam" id="PF12973">
    <property type="entry name" value="Cupin_7"/>
    <property type="match status" value="1"/>
</dbReference>
<dbReference type="InterPro" id="IPR012807">
    <property type="entry name" value="Anti-sigma_ChrR"/>
</dbReference>
<name>A0AAU7J997_9HYPH</name>
<evidence type="ECO:0000259" key="1">
    <source>
        <dbReference type="Pfam" id="PF12973"/>
    </source>
</evidence>
<dbReference type="InterPro" id="IPR025979">
    <property type="entry name" value="ChrR-like_cupin_dom"/>
</dbReference>
<dbReference type="SUPFAM" id="SSF51182">
    <property type="entry name" value="RmlC-like cupins"/>
    <property type="match status" value="1"/>
</dbReference>
<dbReference type="NCBIfam" id="TIGR02451">
    <property type="entry name" value="anti_sig_ChrR"/>
    <property type="match status" value="1"/>
</dbReference>
<dbReference type="InterPro" id="IPR014710">
    <property type="entry name" value="RmlC-like_jellyroll"/>
</dbReference>
<feature type="domain" description="ChrR-like cupin" evidence="1">
    <location>
        <begin position="107"/>
        <end position="199"/>
    </location>
</feature>
<dbReference type="EMBL" id="CP157484">
    <property type="protein sequence ID" value="XBO36792.1"/>
    <property type="molecule type" value="Genomic_DNA"/>
</dbReference>
<organism evidence="2">
    <name type="scientific">Alsobacter sp. KACC 23698</name>
    <dbReference type="NCBI Taxonomy" id="3149229"/>
    <lineage>
        <taxon>Bacteria</taxon>
        <taxon>Pseudomonadati</taxon>
        <taxon>Pseudomonadota</taxon>
        <taxon>Alphaproteobacteria</taxon>
        <taxon>Hyphomicrobiales</taxon>
        <taxon>Alsobacteraceae</taxon>
        <taxon>Alsobacter</taxon>
    </lineage>
</organism>
<sequence length="219" mass="23817">MIPNDEAAPNGSRLDELLAGYAAGTLSPHLHSLVAAHLYLKPESRSFVRAMEQIGAQALEDMPACAVADRDRKLAAIFESAERVEPRPAAPVCSVMPPPLCAVAGKRVSDIPWRFKLPGVREFRLPDQAGTEATLYWIKPGKTIPSHTHEGSEVTLVLRGGFSDTTGHYMRGDIAIADPEIDHHPRADEGEDCICFAVTDAPLRLTGPLARFVRRIVGH</sequence>
<reference evidence="2" key="1">
    <citation type="submission" date="2024-05" db="EMBL/GenBank/DDBJ databases">
        <authorList>
            <person name="Kim S."/>
            <person name="Heo J."/>
            <person name="Choi H."/>
            <person name="Choi Y."/>
            <person name="Kwon S.-W."/>
            <person name="Kim Y."/>
        </authorList>
    </citation>
    <scope>NUCLEOTIDE SEQUENCE</scope>
    <source>
        <strain evidence="2">KACC 23698</strain>
    </source>
</reference>
<dbReference type="Gene3D" id="2.60.120.10">
    <property type="entry name" value="Jelly Rolls"/>
    <property type="match status" value="1"/>
</dbReference>
<accession>A0AAU7J997</accession>
<dbReference type="AlphaFoldDB" id="A0AAU7J997"/>
<gene>
    <name evidence="2" type="ORF">ABEG18_13660</name>
</gene>
<dbReference type="RefSeq" id="WP_406853607.1">
    <property type="nucleotide sequence ID" value="NZ_CP157484.1"/>
</dbReference>
<protein>
    <submittedName>
        <fullName evidence="2">ChrR family anti-sigma-E factor</fullName>
    </submittedName>
</protein>
<dbReference type="Gene3D" id="1.10.10.1320">
    <property type="entry name" value="Anti-sigma factor, zinc-finger domain"/>
    <property type="match status" value="1"/>
</dbReference>